<keyword evidence="2" id="KW-1185">Reference proteome</keyword>
<dbReference type="Proteomes" id="UP000270296">
    <property type="component" value="Unassembled WGS sequence"/>
</dbReference>
<protein>
    <submittedName>
        <fullName evidence="3">RAP domain-containing protein</fullName>
    </submittedName>
</protein>
<dbReference type="AlphaFoldDB" id="A0A183IAI0"/>
<reference evidence="1 2" key="2">
    <citation type="submission" date="2018-11" db="EMBL/GenBank/DDBJ databases">
        <authorList>
            <consortium name="Pathogen Informatics"/>
        </authorList>
    </citation>
    <scope>NUCLEOTIDE SEQUENCE [LARGE SCALE GENOMIC DNA]</scope>
</reference>
<sequence>MLNDALQTICAESSLQLKTHYVHPLGYIIDAEVKRELVEESDSKIDNILSPKSAMFILLDRRDWTMFNKKLCGPRLMAINHLTKSGNAVISVSYGQFSQMRDKTHRIQYVKNLLRKNGVFDALKTPQP</sequence>
<evidence type="ECO:0000313" key="1">
    <source>
        <dbReference type="EMBL" id="VDO85906.1"/>
    </source>
</evidence>
<proteinExistence type="predicted"/>
<evidence type="ECO:0000313" key="2">
    <source>
        <dbReference type="Proteomes" id="UP000270296"/>
    </source>
</evidence>
<dbReference type="EMBL" id="UZAM01002286">
    <property type="protein sequence ID" value="VDO85906.1"/>
    <property type="molecule type" value="Genomic_DNA"/>
</dbReference>
<evidence type="ECO:0000313" key="3">
    <source>
        <dbReference type="WBParaSite" id="SBAD_0000064701-mRNA-1"/>
    </source>
</evidence>
<gene>
    <name evidence="1" type="ORF">SBAD_LOCUS624</name>
</gene>
<dbReference type="WBParaSite" id="SBAD_0000064701-mRNA-1">
    <property type="protein sequence ID" value="SBAD_0000064701-mRNA-1"/>
    <property type="gene ID" value="SBAD_0000064701"/>
</dbReference>
<organism evidence="3">
    <name type="scientific">Soboliphyme baturini</name>
    <dbReference type="NCBI Taxonomy" id="241478"/>
    <lineage>
        <taxon>Eukaryota</taxon>
        <taxon>Metazoa</taxon>
        <taxon>Ecdysozoa</taxon>
        <taxon>Nematoda</taxon>
        <taxon>Enoplea</taxon>
        <taxon>Dorylaimia</taxon>
        <taxon>Dioctophymatida</taxon>
        <taxon>Dioctophymatoidea</taxon>
        <taxon>Soboliphymatidae</taxon>
        <taxon>Soboliphyme</taxon>
    </lineage>
</organism>
<name>A0A183IAI0_9BILA</name>
<accession>A0A183IAI0</accession>
<reference evidence="3" key="1">
    <citation type="submission" date="2016-06" db="UniProtKB">
        <authorList>
            <consortium name="WormBaseParasite"/>
        </authorList>
    </citation>
    <scope>IDENTIFICATION</scope>
</reference>